<feature type="transmembrane region" description="Helical" evidence="10">
    <location>
        <begin position="20"/>
        <end position="49"/>
    </location>
</feature>
<evidence type="ECO:0000256" key="1">
    <source>
        <dbReference type="ARBA" id="ARBA00000085"/>
    </source>
</evidence>
<dbReference type="InterPro" id="IPR003594">
    <property type="entry name" value="HATPase_dom"/>
</dbReference>
<evidence type="ECO:0000256" key="2">
    <source>
        <dbReference type="ARBA" id="ARBA00012438"/>
    </source>
</evidence>
<evidence type="ECO:0000256" key="10">
    <source>
        <dbReference type="SAM" id="Phobius"/>
    </source>
</evidence>
<keyword evidence="9" id="KW-0175">Coiled coil</keyword>
<dbReference type="InterPro" id="IPR004358">
    <property type="entry name" value="Sig_transdc_His_kin-like_C"/>
</dbReference>
<dbReference type="SUPFAM" id="SSF55874">
    <property type="entry name" value="ATPase domain of HSP90 chaperone/DNA topoisomerase II/histidine kinase"/>
    <property type="match status" value="1"/>
</dbReference>
<evidence type="ECO:0000256" key="4">
    <source>
        <dbReference type="ARBA" id="ARBA00022679"/>
    </source>
</evidence>
<keyword evidence="6" id="KW-0418">Kinase</keyword>
<dbReference type="SUPFAM" id="SSF47384">
    <property type="entry name" value="Homodimeric domain of signal transducing histidine kinase"/>
    <property type="match status" value="1"/>
</dbReference>
<dbReference type="PRINTS" id="PR00344">
    <property type="entry name" value="BCTRLSENSOR"/>
</dbReference>
<dbReference type="InterPro" id="IPR036097">
    <property type="entry name" value="HisK_dim/P_sf"/>
</dbReference>
<dbReference type="Gene3D" id="3.30.565.10">
    <property type="entry name" value="Histidine kinase-like ATPase, C-terminal domain"/>
    <property type="match status" value="1"/>
</dbReference>
<dbReference type="Gene3D" id="1.10.287.130">
    <property type="match status" value="1"/>
</dbReference>
<evidence type="ECO:0000256" key="5">
    <source>
        <dbReference type="ARBA" id="ARBA00022741"/>
    </source>
</evidence>
<keyword evidence="4" id="KW-0808">Transferase</keyword>
<dbReference type="GO" id="GO:0000155">
    <property type="term" value="F:phosphorelay sensor kinase activity"/>
    <property type="evidence" value="ECO:0007669"/>
    <property type="project" value="InterPro"/>
</dbReference>
<name>A0A7S8FD69_9BACT</name>
<evidence type="ECO:0000256" key="3">
    <source>
        <dbReference type="ARBA" id="ARBA00022553"/>
    </source>
</evidence>
<dbReference type="CDD" id="cd00075">
    <property type="entry name" value="HATPase"/>
    <property type="match status" value="1"/>
</dbReference>
<keyword evidence="5" id="KW-0547">Nucleotide-binding</keyword>
<dbReference type="AlphaFoldDB" id="A0A7S8FD69"/>
<accession>A0A7S8FD69</accession>
<organism evidence="12 13">
    <name type="scientific">Candidatus Nitrospira kreftii</name>
    <dbReference type="NCBI Taxonomy" id="2652173"/>
    <lineage>
        <taxon>Bacteria</taxon>
        <taxon>Pseudomonadati</taxon>
        <taxon>Nitrospirota</taxon>
        <taxon>Nitrospiria</taxon>
        <taxon>Nitrospirales</taxon>
        <taxon>Nitrospiraceae</taxon>
        <taxon>Nitrospira</taxon>
    </lineage>
</organism>
<dbReference type="InterPro" id="IPR003661">
    <property type="entry name" value="HisK_dim/P_dom"/>
</dbReference>
<feature type="domain" description="Histidine kinase" evidence="11">
    <location>
        <begin position="161"/>
        <end position="388"/>
    </location>
</feature>
<dbReference type="InterPro" id="IPR036890">
    <property type="entry name" value="HATPase_C_sf"/>
</dbReference>
<dbReference type="EC" id="2.7.13.3" evidence="2"/>
<evidence type="ECO:0000256" key="6">
    <source>
        <dbReference type="ARBA" id="ARBA00022777"/>
    </source>
</evidence>
<comment type="catalytic activity">
    <reaction evidence="1">
        <text>ATP + protein L-histidine = ADP + protein N-phospho-L-histidine.</text>
        <dbReference type="EC" id="2.7.13.3"/>
    </reaction>
</comment>
<dbReference type="SMART" id="SM00388">
    <property type="entry name" value="HisKA"/>
    <property type="match status" value="1"/>
</dbReference>
<dbReference type="CDD" id="cd00082">
    <property type="entry name" value="HisKA"/>
    <property type="match status" value="1"/>
</dbReference>
<dbReference type="InterPro" id="IPR005467">
    <property type="entry name" value="His_kinase_dom"/>
</dbReference>
<keyword evidence="3" id="KW-0597">Phosphoprotein</keyword>
<dbReference type="EMBL" id="CP047423">
    <property type="protein sequence ID" value="QPD03687.1"/>
    <property type="molecule type" value="Genomic_DNA"/>
</dbReference>
<evidence type="ECO:0000256" key="8">
    <source>
        <dbReference type="ARBA" id="ARBA00023012"/>
    </source>
</evidence>
<sequence length="398" mass="42596">MPLEWPESMLALTHRDRLAIGIAGACFLIILVIEQFSPVNVVGAYGYVLPILLVATLRNRTAMLVTVLACVVATYSGLLQPTKPGRFQAAVINRSVVVGVLLLVAYLGVSWEERKAREEAARAALAQETENLLKANTQLVQAKDQLNRSERLAAVGQLVASVAHEVGTPLHSIAWHVHALEEESGATPEMKKRIAIIDEQLTRVVNIIQDLLSSTRQRQPIPQWTVVSEVVSPATALMEPAFHAKGIALTVQIPADLPLVWADKEKMHQVLVNIFANALAATPSGGAVTISATTRDATTGEQERGAMAADEIPPLVLTLAVQDTGCGMPEADTQKAFEPFFTTKAIGKGTGLGLFLSRETVLAHGGSLALTSEVGRGTCVIITLPARRTGLAHLMEDV</sequence>
<dbReference type="Pfam" id="PF00512">
    <property type="entry name" value="HisKA"/>
    <property type="match status" value="1"/>
</dbReference>
<proteinExistence type="predicted"/>
<keyword evidence="10" id="KW-1133">Transmembrane helix</keyword>
<evidence type="ECO:0000256" key="7">
    <source>
        <dbReference type="ARBA" id="ARBA00022840"/>
    </source>
</evidence>
<feature type="transmembrane region" description="Helical" evidence="10">
    <location>
        <begin position="61"/>
        <end position="79"/>
    </location>
</feature>
<keyword evidence="8" id="KW-0902">Two-component regulatory system</keyword>
<gene>
    <name evidence="12" type="ORF">Nkreftii_001461</name>
</gene>
<evidence type="ECO:0000256" key="9">
    <source>
        <dbReference type="SAM" id="Coils"/>
    </source>
</evidence>
<evidence type="ECO:0000313" key="12">
    <source>
        <dbReference type="EMBL" id="QPD03687.1"/>
    </source>
</evidence>
<dbReference type="Proteomes" id="UP000593737">
    <property type="component" value="Chromosome"/>
</dbReference>
<dbReference type="Pfam" id="PF02518">
    <property type="entry name" value="HATPase_c"/>
    <property type="match status" value="1"/>
</dbReference>
<evidence type="ECO:0000259" key="11">
    <source>
        <dbReference type="PROSITE" id="PS50109"/>
    </source>
</evidence>
<feature type="transmembrane region" description="Helical" evidence="10">
    <location>
        <begin position="91"/>
        <end position="109"/>
    </location>
</feature>
<dbReference type="PANTHER" id="PTHR43065">
    <property type="entry name" value="SENSOR HISTIDINE KINASE"/>
    <property type="match status" value="1"/>
</dbReference>
<evidence type="ECO:0000313" key="13">
    <source>
        <dbReference type="Proteomes" id="UP000593737"/>
    </source>
</evidence>
<keyword evidence="10" id="KW-0472">Membrane</keyword>
<dbReference type="GO" id="GO:0005524">
    <property type="term" value="F:ATP binding"/>
    <property type="evidence" value="ECO:0007669"/>
    <property type="project" value="UniProtKB-KW"/>
</dbReference>
<dbReference type="KEGG" id="nkf:Nkreftii_001461"/>
<dbReference type="SMART" id="SM00387">
    <property type="entry name" value="HATPase_c"/>
    <property type="match status" value="1"/>
</dbReference>
<dbReference type="PROSITE" id="PS50109">
    <property type="entry name" value="HIS_KIN"/>
    <property type="match status" value="1"/>
</dbReference>
<keyword evidence="10" id="KW-0812">Transmembrane</keyword>
<protein>
    <recommendedName>
        <fullName evidence="2">histidine kinase</fullName>
        <ecNumber evidence="2">2.7.13.3</ecNumber>
    </recommendedName>
</protein>
<reference evidence="12 13" key="1">
    <citation type="journal article" date="2020" name="ISME J.">
        <title>Enrichment and physiological characterization of a novel comammox Nitrospira indicates ammonium inhibition of complete nitrification.</title>
        <authorList>
            <person name="Sakoula D."/>
            <person name="Koch H."/>
            <person name="Frank J."/>
            <person name="Jetten M.S.M."/>
            <person name="van Kessel M.A.H.J."/>
            <person name="Lucker S."/>
        </authorList>
    </citation>
    <scope>NUCLEOTIDE SEQUENCE [LARGE SCALE GENOMIC DNA]</scope>
    <source>
        <strain evidence="12">Comreactor17</strain>
    </source>
</reference>
<keyword evidence="7" id="KW-0067">ATP-binding</keyword>
<feature type="coiled-coil region" evidence="9">
    <location>
        <begin position="125"/>
        <end position="152"/>
    </location>
</feature>
<dbReference type="PANTHER" id="PTHR43065:SF10">
    <property type="entry name" value="PEROXIDE STRESS-ACTIVATED HISTIDINE KINASE MAK3"/>
    <property type="match status" value="1"/>
</dbReference>